<evidence type="ECO:0000256" key="1">
    <source>
        <dbReference type="ARBA" id="ARBA00022729"/>
    </source>
</evidence>
<evidence type="ECO:0000256" key="3">
    <source>
        <dbReference type="SAM" id="SignalP"/>
    </source>
</evidence>
<evidence type="ECO:0000259" key="4">
    <source>
        <dbReference type="Pfam" id="PF18914"/>
    </source>
</evidence>
<dbReference type="Proteomes" id="UP000219068">
    <property type="component" value="Unassembled WGS sequence"/>
</dbReference>
<sequence>MRRSMITLTALSAIAMGTAPAMAAGQQKENPQLPETTQQSTQKNPAILNEAESVHLSGTVKEITDNQFTMNYGNGEIAVDMTDYTWFNQGFIKAGDKVRVNGEVSEGFFTDKMVVATSIFLPERGAYYTNGEDRTGFVNNSGLATGDEWVTFTGEVTEIREDEIALNTGNTSITVDTSDVPENSADGQAYQKIKTGDRVSVAGEMDAAGLFTDRELVASSIVVMNDSDTYMQ</sequence>
<evidence type="ECO:0000313" key="6">
    <source>
        <dbReference type="Proteomes" id="UP000219068"/>
    </source>
</evidence>
<feature type="domain" description="DUF5666" evidence="4">
    <location>
        <begin position="153"/>
        <end position="211"/>
    </location>
</feature>
<dbReference type="SUPFAM" id="SSF101756">
    <property type="entry name" value="Hypothetical protein YgiW"/>
    <property type="match status" value="1"/>
</dbReference>
<dbReference type="NCBIfam" id="NF033674">
    <property type="entry name" value="stress_OB_fold"/>
    <property type="match status" value="1"/>
</dbReference>
<dbReference type="InterPro" id="IPR036700">
    <property type="entry name" value="BOBF_sf"/>
</dbReference>
<dbReference type="InterPro" id="IPR005220">
    <property type="entry name" value="CarO-like"/>
</dbReference>
<evidence type="ECO:0000313" key="5">
    <source>
        <dbReference type="EMBL" id="SOC24041.1"/>
    </source>
</evidence>
<protein>
    <recommendedName>
        <fullName evidence="4">DUF5666 domain-containing protein</fullName>
    </recommendedName>
</protein>
<reference evidence="5 6" key="1">
    <citation type="submission" date="2017-08" db="EMBL/GenBank/DDBJ databases">
        <authorList>
            <person name="de Groot N.N."/>
        </authorList>
    </citation>
    <scope>NUCLEOTIDE SEQUENCE [LARGE SCALE GENOMIC DNA]</scope>
    <source>
        <strain evidence="5 6">USBA 78</strain>
    </source>
</reference>
<dbReference type="AlphaFoldDB" id="A0A285TN81"/>
<dbReference type="RefSeq" id="WP_142994520.1">
    <property type="nucleotide sequence ID" value="NZ_OBMM01000004.1"/>
</dbReference>
<organism evidence="5 6">
    <name type="scientific">Thalassospira xiamenensis</name>
    <dbReference type="NCBI Taxonomy" id="220697"/>
    <lineage>
        <taxon>Bacteria</taxon>
        <taxon>Pseudomonadati</taxon>
        <taxon>Pseudomonadota</taxon>
        <taxon>Alphaproteobacteria</taxon>
        <taxon>Rhodospirillales</taxon>
        <taxon>Thalassospiraceae</taxon>
        <taxon>Thalassospira</taxon>
    </lineage>
</organism>
<feature type="chain" id="PRO_5013329796" description="DUF5666 domain-containing protein" evidence="3">
    <location>
        <begin position="24"/>
        <end position="232"/>
    </location>
</feature>
<feature type="region of interest" description="Disordered" evidence="2">
    <location>
        <begin position="22"/>
        <end position="42"/>
    </location>
</feature>
<dbReference type="EMBL" id="OBMM01000004">
    <property type="protein sequence ID" value="SOC24041.1"/>
    <property type="molecule type" value="Genomic_DNA"/>
</dbReference>
<feature type="signal peptide" evidence="3">
    <location>
        <begin position="1"/>
        <end position="23"/>
    </location>
</feature>
<dbReference type="Pfam" id="PF18914">
    <property type="entry name" value="DUF5666"/>
    <property type="match status" value="2"/>
</dbReference>
<feature type="domain" description="DUF5666" evidence="4">
    <location>
        <begin position="58"/>
        <end position="107"/>
    </location>
</feature>
<feature type="compositionally biased region" description="Polar residues" evidence="2">
    <location>
        <begin position="27"/>
        <end position="42"/>
    </location>
</feature>
<evidence type="ECO:0000256" key="2">
    <source>
        <dbReference type="SAM" id="MobiDB-lite"/>
    </source>
</evidence>
<keyword evidence="1 3" id="KW-0732">Signal</keyword>
<dbReference type="Gene3D" id="2.40.50.200">
    <property type="entry name" value="Bacterial OB-fold"/>
    <property type="match status" value="1"/>
</dbReference>
<name>A0A285TN81_9PROT</name>
<dbReference type="InterPro" id="IPR043724">
    <property type="entry name" value="DUF5666"/>
</dbReference>
<gene>
    <name evidence="5" type="ORF">SAMN05428964_104248</name>
</gene>
<accession>A0A285TN81</accession>
<proteinExistence type="predicted"/>